<evidence type="ECO:0000313" key="4">
    <source>
        <dbReference type="EMBL" id="GAA2734986.1"/>
    </source>
</evidence>
<evidence type="ECO:0000256" key="2">
    <source>
        <dbReference type="SAM" id="MobiDB-lite"/>
    </source>
</evidence>
<comment type="caution">
    <text evidence="4">The sequence shown here is derived from an EMBL/GenBank/DDBJ whole genome shotgun (WGS) entry which is preliminary data.</text>
</comment>
<name>A0ABN3UL93_9ACTN</name>
<evidence type="ECO:0000313" key="5">
    <source>
        <dbReference type="Proteomes" id="UP001501842"/>
    </source>
</evidence>
<dbReference type="Gene3D" id="3.90.1300.10">
    <property type="entry name" value="Amidase signature (AS) domain"/>
    <property type="match status" value="1"/>
</dbReference>
<dbReference type="Proteomes" id="UP001501842">
    <property type="component" value="Unassembled WGS sequence"/>
</dbReference>
<gene>
    <name evidence="4" type="ORF">GCM10010439_58640</name>
</gene>
<reference evidence="4 5" key="1">
    <citation type="journal article" date="2019" name="Int. J. Syst. Evol. Microbiol.">
        <title>The Global Catalogue of Microorganisms (GCM) 10K type strain sequencing project: providing services to taxonomists for standard genome sequencing and annotation.</title>
        <authorList>
            <consortium name="The Broad Institute Genomics Platform"/>
            <consortium name="The Broad Institute Genome Sequencing Center for Infectious Disease"/>
            <person name="Wu L."/>
            <person name="Ma J."/>
        </authorList>
    </citation>
    <scope>NUCLEOTIDE SEQUENCE [LARGE SCALE GENOMIC DNA]</scope>
    <source>
        <strain evidence="4 5">JCM 8201</strain>
    </source>
</reference>
<dbReference type="InterPro" id="IPR036928">
    <property type="entry name" value="AS_sf"/>
</dbReference>
<dbReference type="EMBL" id="BAAATZ010000029">
    <property type="protein sequence ID" value="GAA2734986.1"/>
    <property type="molecule type" value="Genomic_DNA"/>
</dbReference>
<dbReference type="PANTHER" id="PTHR11895">
    <property type="entry name" value="TRANSAMIDASE"/>
    <property type="match status" value="1"/>
</dbReference>
<dbReference type="InterPro" id="IPR023631">
    <property type="entry name" value="Amidase_dom"/>
</dbReference>
<feature type="region of interest" description="Disordered" evidence="2">
    <location>
        <begin position="75"/>
        <end position="96"/>
    </location>
</feature>
<dbReference type="Pfam" id="PF01425">
    <property type="entry name" value="Amidase"/>
    <property type="match status" value="1"/>
</dbReference>
<keyword evidence="5" id="KW-1185">Reference proteome</keyword>
<proteinExistence type="inferred from homology"/>
<evidence type="ECO:0000259" key="3">
    <source>
        <dbReference type="Pfam" id="PF01425"/>
    </source>
</evidence>
<protein>
    <recommendedName>
        <fullName evidence="3">Amidase domain-containing protein</fullName>
    </recommendedName>
</protein>
<comment type="similarity">
    <text evidence="1">Belongs to the amidase family.</text>
</comment>
<feature type="domain" description="Amidase" evidence="3">
    <location>
        <begin position="2"/>
        <end position="143"/>
    </location>
</feature>
<accession>A0ABN3UL93</accession>
<organism evidence="4 5">
    <name type="scientific">Actinocorallia aurantiaca</name>
    <dbReference type="NCBI Taxonomy" id="46204"/>
    <lineage>
        <taxon>Bacteria</taxon>
        <taxon>Bacillati</taxon>
        <taxon>Actinomycetota</taxon>
        <taxon>Actinomycetes</taxon>
        <taxon>Streptosporangiales</taxon>
        <taxon>Thermomonosporaceae</taxon>
        <taxon>Actinocorallia</taxon>
    </lineage>
</organism>
<dbReference type="PANTHER" id="PTHR11895:SF7">
    <property type="entry name" value="GLUTAMYL-TRNA(GLN) AMIDOTRANSFERASE SUBUNIT A, MITOCHONDRIAL"/>
    <property type="match status" value="1"/>
</dbReference>
<dbReference type="InterPro" id="IPR000120">
    <property type="entry name" value="Amidase"/>
</dbReference>
<dbReference type="SUPFAM" id="SSF75304">
    <property type="entry name" value="Amidase signature (AS) enzymes"/>
    <property type="match status" value="1"/>
</dbReference>
<sequence>MAVAAGMVPVAHANDGGGSIRIPAVVNGLFGLKPSRGRVSPAPYPSSFAAPNGVHHALTRTVRDSALLLDVTAGSLAGDDAPRTGPGAGGPFSEAVRREPGRLRIGLIESLRNGPDVDPECVAAVRGAAGLLESLGHEVTPMAAP</sequence>
<evidence type="ECO:0000256" key="1">
    <source>
        <dbReference type="ARBA" id="ARBA00009199"/>
    </source>
</evidence>